<dbReference type="EMBL" id="HE576753">
    <property type="protein sequence ID" value="CCC68891.1"/>
    <property type="molecule type" value="Genomic_DNA"/>
</dbReference>
<keyword evidence="2 8" id="KW-0812">Transmembrane</keyword>
<feature type="transmembrane region" description="Helical" evidence="8">
    <location>
        <begin position="305"/>
        <end position="326"/>
    </location>
</feature>
<dbReference type="CDD" id="cd03388">
    <property type="entry name" value="PAP2_SPPase1"/>
    <property type="match status" value="1"/>
</dbReference>
<dbReference type="SUPFAM" id="SSF48317">
    <property type="entry name" value="Acid phosphatase/Vanadium-dependent haloperoxidase"/>
    <property type="match status" value="1"/>
</dbReference>
<proteinExistence type="inferred from homology"/>
<dbReference type="Proteomes" id="UP000001640">
    <property type="component" value="Chromosome 2"/>
</dbReference>
<keyword evidence="3" id="KW-0378">Hydrolase</keyword>
<feature type="transmembrane region" description="Helical" evidence="8">
    <location>
        <begin position="380"/>
        <end position="401"/>
    </location>
</feature>
<dbReference type="STRING" id="1064592.G0VAG1"/>
<comment type="similarity">
    <text evidence="7">Belongs to the type 2 lipid phosphate phosphatase family.</text>
</comment>
<dbReference type="RefSeq" id="XP_003675262.1">
    <property type="nucleotide sequence ID" value="XM_003675214.1"/>
</dbReference>
<dbReference type="eggNOG" id="KOG2822">
    <property type="taxonomic scope" value="Eukaryota"/>
</dbReference>
<reference evidence="10 11" key="1">
    <citation type="journal article" date="2011" name="Proc. Natl. Acad. Sci. U.S.A.">
        <title>Evolutionary erosion of yeast sex chromosomes by mating-type switching accidents.</title>
        <authorList>
            <person name="Gordon J.L."/>
            <person name="Armisen D."/>
            <person name="Proux-Wera E."/>
            <person name="Oheigeartaigh S.S."/>
            <person name="Byrne K.P."/>
            <person name="Wolfe K.H."/>
        </authorList>
    </citation>
    <scope>NUCLEOTIDE SEQUENCE [LARGE SCALE GENOMIC DNA]</scope>
    <source>
        <strain evidence="11">ATCC 76901 / BCRC 22586 / CBS 4309 / NBRC 1992 / NRRL Y-12630</strain>
    </source>
</reference>
<dbReference type="InParanoid" id="G0VAG1"/>
<dbReference type="GO" id="GO:0046839">
    <property type="term" value="P:phospholipid dephosphorylation"/>
    <property type="evidence" value="ECO:0007669"/>
    <property type="project" value="EnsemblFungi"/>
</dbReference>
<dbReference type="HOGENOM" id="CLU_019266_1_1_1"/>
<dbReference type="GO" id="GO:0042392">
    <property type="term" value="F:sphingosine-1-phosphate phosphatase activity"/>
    <property type="evidence" value="ECO:0007669"/>
    <property type="project" value="EnsemblFungi"/>
</dbReference>
<dbReference type="AlphaFoldDB" id="G0VAG1"/>
<feature type="transmembrane region" description="Helical" evidence="8">
    <location>
        <begin position="212"/>
        <end position="232"/>
    </location>
</feature>
<dbReference type="SMART" id="SM00014">
    <property type="entry name" value="acidPPc"/>
    <property type="match status" value="1"/>
</dbReference>
<evidence type="ECO:0000256" key="3">
    <source>
        <dbReference type="ARBA" id="ARBA00022801"/>
    </source>
</evidence>
<evidence type="ECO:0000313" key="11">
    <source>
        <dbReference type="Proteomes" id="UP000001640"/>
    </source>
</evidence>
<accession>G0VAG1</accession>
<dbReference type="OMA" id="KFMVGIV"/>
<feature type="transmembrane region" description="Helical" evidence="8">
    <location>
        <begin position="187"/>
        <end position="206"/>
    </location>
</feature>
<keyword evidence="6 8" id="KW-0472">Membrane</keyword>
<evidence type="ECO:0000256" key="7">
    <source>
        <dbReference type="ARBA" id="ARBA00038324"/>
    </source>
</evidence>
<reference key="2">
    <citation type="submission" date="2011-08" db="EMBL/GenBank/DDBJ databases">
        <title>Genome sequence of Naumovozyma castellii.</title>
        <authorList>
            <person name="Gordon J.L."/>
            <person name="Armisen D."/>
            <person name="Proux-Wera E."/>
            <person name="OhEigeartaigh S.S."/>
            <person name="Byrne K.P."/>
            <person name="Wolfe K.H."/>
        </authorList>
    </citation>
    <scope>NUCLEOTIDE SEQUENCE</scope>
    <source>
        <strain>Type strain:CBS 4309</strain>
    </source>
</reference>
<keyword evidence="5 8" id="KW-1133">Transmembrane helix</keyword>
<dbReference type="KEGG" id="ncs:NCAS_0B08070"/>
<dbReference type="Gene3D" id="1.20.144.10">
    <property type="entry name" value="Phosphatidic acid phosphatase type 2/haloperoxidase"/>
    <property type="match status" value="1"/>
</dbReference>
<dbReference type="PANTHER" id="PTHR14969:SF28">
    <property type="entry name" value="DIHYDROSPHINGOSINE 1-PHOSPHATE PHOSPHATASE LCB3-RELATED"/>
    <property type="match status" value="1"/>
</dbReference>
<feature type="domain" description="Phosphatidic acid phosphatase type 2/haloperoxidase" evidence="9">
    <location>
        <begin position="110"/>
        <end position="230"/>
    </location>
</feature>
<dbReference type="InterPro" id="IPR036938">
    <property type="entry name" value="PAP2/HPO_sf"/>
</dbReference>
<gene>
    <name evidence="10" type="primary">NCAS0B08070</name>
    <name evidence="10" type="ordered locus">NCAS_0B08070</name>
</gene>
<dbReference type="OrthoDB" id="301434at2759"/>
<evidence type="ECO:0000256" key="6">
    <source>
        <dbReference type="ARBA" id="ARBA00023136"/>
    </source>
</evidence>
<evidence type="ECO:0000256" key="4">
    <source>
        <dbReference type="ARBA" id="ARBA00022824"/>
    </source>
</evidence>
<keyword evidence="4" id="KW-0256">Endoplasmic reticulum</keyword>
<dbReference type="Pfam" id="PF01569">
    <property type="entry name" value="PAP2"/>
    <property type="match status" value="1"/>
</dbReference>
<dbReference type="PANTHER" id="PTHR14969">
    <property type="entry name" value="SPHINGOSINE-1-PHOSPHATE PHOSPHOHYDROLASE"/>
    <property type="match status" value="1"/>
</dbReference>
<protein>
    <recommendedName>
        <fullName evidence="9">Phosphatidic acid phosphatase type 2/haloperoxidase domain-containing protein</fullName>
    </recommendedName>
</protein>
<comment type="subcellular location">
    <subcellularLocation>
        <location evidence="1">Endoplasmic reticulum membrane</location>
        <topology evidence="1">Multi-pass membrane protein</topology>
    </subcellularLocation>
</comment>
<dbReference type="InterPro" id="IPR000326">
    <property type="entry name" value="PAP2/HPO"/>
</dbReference>
<evidence type="ECO:0000256" key="5">
    <source>
        <dbReference type="ARBA" id="ARBA00022989"/>
    </source>
</evidence>
<evidence type="ECO:0000256" key="1">
    <source>
        <dbReference type="ARBA" id="ARBA00004477"/>
    </source>
</evidence>
<evidence type="ECO:0000256" key="8">
    <source>
        <dbReference type="SAM" id="Phobius"/>
    </source>
</evidence>
<feature type="transmembrane region" description="Helical" evidence="8">
    <location>
        <begin position="244"/>
        <end position="263"/>
    </location>
</feature>
<evidence type="ECO:0000259" key="9">
    <source>
        <dbReference type="SMART" id="SM00014"/>
    </source>
</evidence>
<dbReference type="FunCoup" id="G0VAG1">
    <property type="interactions" value="355"/>
</dbReference>
<name>G0VAG1_NAUCA</name>
<evidence type="ECO:0000313" key="10">
    <source>
        <dbReference type="EMBL" id="CCC68891.1"/>
    </source>
</evidence>
<evidence type="ECO:0000256" key="2">
    <source>
        <dbReference type="ARBA" id="ARBA00022692"/>
    </source>
</evidence>
<dbReference type="GeneID" id="96902448"/>
<dbReference type="GO" id="GO:0030148">
    <property type="term" value="P:sphingolipid biosynthetic process"/>
    <property type="evidence" value="ECO:0007669"/>
    <property type="project" value="EnsemblFungi"/>
</dbReference>
<feature type="transmembrane region" description="Helical" evidence="8">
    <location>
        <begin position="81"/>
        <end position="102"/>
    </location>
</feature>
<keyword evidence="11" id="KW-1185">Reference proteome</keyword>
<organism evidence="10 11">
    <name type="scientific">Naumovozyma castellii</name>
    <name type="common">Yeast</name>
    <name type="synonym">Saccharomyces castellii</name>
    <dbReference type="NCBI Taxonomy" id="27288"/>
    <lineage>
        <taxon>Eukaryota</taxon>
        <taxon>Fungi</taxon>
        <taxon>Dikarya</taxon>
        <taxon>Ascomycota</taxon>
        <taxon>Saccharomycotina</taxon>
        <taxon>Saccharomycetes</taxon>
        <taxon>Saccharomycetales</taxon>
        <taxon>Saccharomycetaceae</taxon>
        <taxon>Naumovozyma</taxon>
    </lineage>
</organism>
<dbReference type="GO" id="GO:0005789">
    <property type="term" value="C:endoplasmic reticulum membrane"/>
    <property type="evidence" value="ECO:0007669"/>
    <property type="project" value="UniProtKB-SubCell"/>
</dbReference>
<sequence length="404" mass="46316">MTTQGSVEVIQEATPILSHEVQTKGENVLINPGNHPADHFKSRMSATRFQIRQYLTRFTDTQSETLRDWQETYRTGFGDVFFPYTALMGAHTFYVIFLPMPIWFGYHELTRDMVYILAYSIYLSGYLKDYLCLPRPKSPPVRRITLSKYTAKEYGAPSSHSANATGVSMLFFWRILQSKDLPSMMKLGLLGIVSIYYLTLVVGRVYCGMHGMLDLISGSAVGAICFLSRILIGHIFRNFQSAEYLWFPIISIAWGLFILFYHIRPVDECPCFEDSVAFIGVVSGFECSDWILQKLNSDLMHCTKYSIMGSFIFLRPFLGVACVTLWKSVVSKPLVYNFLTQILHLHDDRKEKQLQHDKVKDHIECPLYIGEAKLDIVGRFFIYAGIPFTVILICPIIFSLFHVM</sequence>